<comment type="caution">
    <text evidence="1">The sequence shown here is derived from an EMBL/GenBank/DDBJ whole genome shotgun (WGS) entry which is preliminary data.</text>
</comment>
<accession>A0A4R8VNN4</accession>
<protein>
    <submittedName>
        <fullName evidence="1">Uncharacterized protein</fullName>
    </submittedName>
</protein>
<dbReference type="AlphaFoldDB" id="A0A4R8VNN4"/>
<dbReference type="Proteomes" id="UP000297963">
    <property type="component" value="Unassembled WGS sequence"/>
</dbReference>
<gene>
    <name evidence="1" type="ORF">E3O11_06250</name>
</gene>
<reference evidence="1 2" key="1">
    <citation type="submission" date="2019-03" db="EMBL/GenBank/DDBJ databases">
        <title>Genomics of glacier-inhabiting Cryobacterium strains.</title>
        <authorList>
            <person name="Liu Q."/>
            <person name="Xin Y.-H."/>
        </authorList>
    </citation>
    <scope>NUCLEOTIDE SEQUENCE [LARGE SCALE GENOMIC DNA]</scope>
    <source>
        <strain evidence="1 2">Hh34</strain>
    </source>
</reference>
<evidence type="ECO:0000313" key="1">
    <source>
        <dbReference type="EMBL" id="TFB86158.1"/>
    </source>
</evidence>
<sequence>MRSRVLNRYRAGTTIEHAAALLVFDRRPRMLVLEGIERIKISFGMQVGYVLDRHAPAGQRTGVSVIF</sequence>
<proteinExistence type="predicted"/>
<dbReference type="EMBL" id="SOFE01000011">
    <property type="protein sequence ID" value="TFB86158.1"/>
    <property type="molecule type" value="Genomic_DNA"/>
</dbReference>
<organism evidence="1 2">
    <name type="scientific">Cryobacterium levicorallinum</name>
    <dbReference type="NCBI Taxonomy" id="995038"/>
    <lineage>
        <taxon>Bacteria</taxon>
        <taxon>Bacillati</taxon>
        <taxon>Actinomycetota</taxon>
        <taxon>Actinomycetes</taxon>
        <taxon>Micrococcales</taxon>
        <taxon>Microbacteriaceae</taxon>
        <taxon>Cryobacterium</taxon>
    </lineage>
</organism>
<name>A0A4R8VNN4_9MICO</name>
<evidence type="ECO:0000313" key="2">
    <source>
        <dbReference type="Proteomes" id="UP000297963"/>
    </source>
</evidence>